<dbReference type="InterPro" id="IPR000537">
    <property type="entry name" value="UbiA_prenyltransferase"/>
</dbReference>
<feature type="region of interest" description="Disordered" evidence="11">
    <location>
        <begin position="32"/>
        <end position="57"/>
    </location>
</feature>
<dbReference type="InterPro" id="IPR030470">
    <property type="entry name" value="UbiA_prenylTrfase_CS"/>
</dbReference>
<dbReference type="FunFam" id="1.20.120.1780:FF:000001">
    <property type="entry name" value="4-hydroxybenzoate octaprenyltransferase"/>
    <property type="match status" value="1"/>
</dbReference>
<evidence type="ECO:0000256" key="3">
    <source>
        <dbReference type="ARBA" id="ARBA00005985"/>
    </source>
</evidence>
<reference evidence="12 13" key="1">
    <citation type="journal article" date="2011" name="J. Gen. Appl. Microbiol.">
        <title>Draft genome sequencing of the enigmatic yeast Saitoella complicata.</title>
        <authorList>
            <person name="Nishida H."/>
            <person name="Hamamoto M."/>
            <person name="Sugiyama J."/>
        </authorList>
    </citation>
    <scope>NUCLEOTIDE SEQUENCE [LARGE SCALE GENOMIC DNA]</scope>
    <source>
        <strain evidence="12 13">NRRL Y-17804</strain>
    </source>
</reference>
<evidence type="ECO:0000256" key="6">
    <source>
        <dbReference type="ARBA" id="ARBA00022989"/>
    </source>
</evidence>
<evidence type="ECO:0000256" key="5">
    <source>
        <dbReference type="ARBA" id="ARBA00022692"/>
    </source>
</evidence>
<evidence type="ECO:0000256" key="10">
    <source>
        <dbReference type="HAMAP-Rule" id="MF_03189"/>
    </source>
</evidence>
<proteinExistence type="inferred from homology"/>
<dbReference type="InterPro" id="IPR044878">
    <property type="entry name" value="UbiA_sf"/>
</dbReference>
<dbReference type="GO" id="GO:0008299">
    <property type="term" value="P:isoprenoid biosynthetic process"/>
    <property type="evidence" value="ECO:0007669"/>
    <property type="project" value="UniProtKB-UniRule"/>
</dbReference>
<keyword evidence="7 10" id="KW-0472">Membrane</keyword>
<comment type="catalytic activity">
    <reaction evidence="8 10">
        <text>an all-trans-polyprenyl diphosphate + 4-hydroxybenzoate = a 4-hydroxy-3-(all-trans-polyprenyl)benzoate + diphosphate</text>
        <dbReference type="Rhea" id="RHEA:44504"/>
        <dbReference type="Rhea" id="RHEA-COMP:9514"/>
        <dbReference type="Rhea" id="RHEA-COMP:9564"/>
        <dbReference type="ChEBI" id="CHEBI:17879"/>
        <dbReference type="ChEBI" id="CHEBI:33019"/>
        <dbReference type="ChEBI" id="CHEBI:58914"/>
        <dbReference type="ChEBI" id="CHEBI:78396"/>
        <dbReference type="EC" id="2.5.1.39"/>
    </reaction>
</comment>
<dbReference type="CDD" id="cd13959">
    <property type="entry name" value="PT_UbiA_COQ2"/>
    <property type="match status" value="1"/>
</dbReference>
<dbReference type="PROSITE" id="PS00943">
    <property type="entry name" value="UBIA"/>
    <property type="match status" value="1"/>
</dbReference>
<dbReference type="InterPro" id="IPR006370">
    <property type="entry name" value="HB_polyprenyltransferase-like"/>
</dbReference>
<dbReference type="PANTHER" id="PTHR11048">
    <property type="entry name" value="PRENYLTRANSFERASES"/>
    <property type="match status" value="1"/>
</dbReference>
<feature type="transmembrane region" description="Helical" evidence="10">
    <location>
        <begin position="181"/>
        <end position="198"/>
    </location>
</feature>
<reference evidence="12 13" key="2">
    <citation type="journal article" date="2014" name="J. Gen. Appl. Microbiol.">
        <title>The early diverging ascomycetous budding yeast Saitoella complicata has three histone deacetylases belonging to the Clr6, Hos2, and Rpd3 lineages.</title>
        <authorList>
            <person name="Nishida H."/>
            <person name="Matsumoto T."/>
            <person name="Kondo S."/>
            <person name="Hamamoto M."/>
            <person name="Yoshikawa H."/>
        </authorList>
    </citation>
    <scope>NUCLEOTIDE SEQUENCE [LARGE SCALE GENOMIC DNA]</scope>
    <source>
        <strain evidence="12 13">NRRL Y-17804</strain>
    </source>
</reference>
<keyword evidence="13" id="KW-1185">Reference proteome</keyword>
<evidence type="ECO:0000256" key="9">
    <source>
        <dbReference type="ARBA" id="ARBA00058997"/>
    </source>
</evidence>
<dbReference type="Pfam" id="PF01040">
    <property type="entry name" value="UbiA"/>
    <property type="match status" value="1"/>
</dbReference>
<keyword evidence="10" id="KW-0414">Isoprene biosynthesis</keyword>
<keyword evidence="10" id="KW-0831">Ubiquinone biosynthesis</keyword>
<evidence type="ECO:0000256" key="8">
    <source>
        <dbReference type="ARBA" id="ARBA00052313"/>
    </source>
</evidence>
<feature type="transmembrane region" description="Helical" evidence="10">
    <location>
        <begin position="210"/>
        <end position="228"/>
    </location>
</feature>
<keyword evidence="10" id="KW-0496">Mitochondrion</keyword>
<comment type="caution">
    <text evidence="12">The sequence shown here is derived from an EMBL/GenBank/DDBJ whole genome shotgun (WGS) entry which is preliminary data.</text>
</comment>
<protein>
    <recommendedName>
        <fullName evidence="10">4-hydroxybenzoate polyprenyltransferase, mitochondrial</fullName>
        <shortName evidence="10">4-HB polyprenyltransferase</shortName>
        <ecNumber evidence="10">2.5.1.39</ecNumber>
    </recommendedName>
    <alternativeName>
        <fullName evidence="10">Para-hydroxybenzoate--polyprenyltransferase</fullName>
        <shortName evidence="10">PHB:PPT</shortName>
        <shortName evidence="10">PHB:polyprenyltransferase</shortName>
    </alternativeName>
</protein>
<dbReference type="FunFam" id="1.10.357.140:FF:000003">
    <property type="entry name" value="4-hydroxybenzoate polyprenyltransferase, mitochondrial"/>
    <property type="match status" value="1"/>
</dbReference>
<sequence>MIGRLHQTRLSCRRPHSLNLLHLRSLRTAPPLQSTHRIPPITSLSTPPPPSTSPQPPQTWLNLLLPEKILPYAHLARLDKPIGSYLLYWPCFWSISMSAYTLQSDPLQTLGMLGLFGAGAVIMRGAGCTINDLWDRDLDRGVERTRSRPLPSGAVTIPGAFGFLGLQLAAGAAILAQLPVATIPIGLASLPIITAYPFMKRITNFPQITLGLAFNWGALLGPAAMYGGLSGVDMGVWGALYASGICWTLVYDTIYAHQDKRDDALVGIKSTALYFGDRTPAFLAALSTAQISLLTLSGYLNGQGPLFYLATAGAAAHLYRILKNVDYDSREDCWRWFRACTWTGAIIGAGVLGDWGWRVWNEGVKEQEEHERIGEWIRRKWGEQQKAIEA</sequence>
<dbReference type="STRING" id="698492.A0A0E9NQS6"/>
<dbReference type="AlphaFoldDB" id="A0A0E9NQS6"/>
<dbReference type="NCBIfam" id="TIGR01474">
    <property type="entry name" value="ubiA_proteo"/>
    <property type="match status" value="1"/>
</dbReference>
<evidence type="ECO:0000256" key="4">
    <source>
        <dbReference type="ARBA" id="ARBA00022679"/>
    </source>
</evidence>
<organism evidence="12 13">
    <name type="scientific">Saitoella complicata (strain BCRC 22490 / CBS 7301 / JCM 7358 / NBRC 10748 / NRRL Y-17804)</name>
    <dbReference type="NCBI Taxonomy" id="698492"/>
    <lineage>
        <taxon>Eukaryota</taxon>
        <taxon>Fungi</taxon>
        <taxon>Dikarya</taxon>
        <taxon>Ascomycota</taxon>
        <taxon>Taphrinomycotina</taxon>
        <taxon>Taphrinomycotina incertae sedis</taxon>
        <taxon>Saitoella</taxon>
    </lineage>
</organism>
<dbReference type="GO" id="GO:0005743">
    <property type="term" value="C:mitochondrial inner membrane"/>
    <property type="evidence" value="ECO:0007669"/>
    <property type="project" value="UniProtKB-SubCell"/>
</dbReference>
<keyword evidence="5 10" id="KW-0812">Transmembrane</keyword>
<comment type="similarity">
    <text evidence="3 10">Belongs to the UbiA prenyltransferase family.</text>
</comment>
<keyword evidence="10" id="KW-0999">Mitochondrion inner membrane</keyword>
<dbReference type="Gene3D" id="1.10.357.140">
    <property type="entry name" value="UbiA prenyltransferase"/>
    <property type="match status" value="1"/>
</dbReference>
<comment type="subcellular location">
    <subcellularLocation>
        <location evidence="2 10">Mitochondrion inner membrane</location>
        <topology evidence="2 10">Multi-pass membrane protein</topology>
        <orientation evidence="2 10">Matrix side</orientation>
    </subcellularLocation>
</comment>
<feature type="transmembrane region" description="Helical" evidence="10">
    <location>
        <begin position="155"/>
        <end position="175"/>
    </location>
</feature>
<dbReference type="UniPathway" id="UPA00232"/>
<dbReference type="EMBL" id="BACD03000063">
    <property type="protein sequence ID" value="GAO52232.1"/>
    <property type="molecule type" value="Genomic_DNA"/>
</dbReference>
<feature type="transmembrane region" description="Helical" evidence="10">
    <location>
        <begin position="109"/>
        <end position="134"/>
    </location>
</feature>
<evidence type="ECO:0000256" key="7">
    <source>
        <dbReference type="ARBA" id="ARBA00023136"/>
    </source>
</evidence>
<dbReference type="PANTHER" id="PTHR11048:SF28">
    <property type="entry name" value="4-HYDROXYBENZOATE POLYPRENYLTRANSFERASE, MITOCHONDRIAL"/>
    <property type="match status" value="1"/>
</dbReference>
<comment type="pathway">
    <text evidence="10">Cofactor biosynthesis; ubiquinone biosynthesis.</text>
</comment>
<dbReference type="Proteomes" id="UP000033140">
    <property type="component" value="Unassembled WGS sequence"/>
</dbReference>
<feature type="transmembrane region" description="Helical" evidence="10">
    <location>
        <begin position="234"/>
        <end position="251"/>
    </location>
</feature>
<accession>A0A0E9NQS6</accession>
<comment type="function">
    <text evidence="9 10">Catalyzes the prenylation of para-hydroxybenzoate (PHB) with an all-trans polyprenyl group. Mediates the second step in the final reaction sequence of coenzyme Q (CoQ) biosynthesis, which is the condensation of the polyisoprenoid side chain with PHB, generating the first membrane-bound Q intermediate.</text>
</comment>
<name>A0A0E9NQS6_SAICN</name>
<reference evidence="12 13" key="3">
    <citation type="journal article" date="2015" name="Genome Announc.">
        <title>Draft Genome Sequence of the Archiascomycetous Yeast Saitoella complicata.</title>
        <authorList>
            <person name="Yamauchi K."/>
            <person name="Kondo S."/>
            <person name="Hamamoto M."/>
            <person name="Takahashi Y."/>
            <person name="Ogura Y."/>
            <person name="Hayashi T."/>
            <person name="Nishida H."/>
        </authorList>
    </citation>
    <scope>NUCLEOTIDE SEQUENCE [LARGE SCALE GENOMIC DNA]</scope>
    <source>
        <strain evidence="12 13">NRRL Y-17804</strain>
    </source>
</reference>
<dbReference type="GO" id="GO:0008412">
    <property type="term" value="F:4-hydroxybenzoate polyprenyltransferase activity"/>
    <property type="evidence" value="ECO:0007669"/>
    <property type="project" value="UniProtKB-EC"/>
</dbReference>
<gene>
    <name evidence="12" type="ORF">G7K_6314-t1</name>
</gene>
<dbReference type="HAMAP" id="MF_01635">
    <property type="entry name" value="UbiA"/>
    <property type="match status" value="1"/>
</dbReference>
<feature type="compositionally biased region" description="Pro residues" evidence="11">
    <location>
        <begin position="46"/>
        <end position="57"/>
    </location>
</feature>
<dbReference type="Gene3D" id="1.20.120.1780">
    <property type="entry name" value="UbiA prenyltransferase"/>
    <property type="match status" value="1"/>
</dbReference>
<dbReference type="InterPro" id="IPR039653">
    <property type="entry name" value="Prenyltransferase"/>
</dbReference>
<evidence type="ECO:0000256" key="2">
    <source>
        <dbReference type="ARBA" id="ARBA00004292"/>
    </source>
</evidence>
<dbReference type="OMA" id="WCMIYDT"/>
<evidence type="ECO:0000256" key="11">
    <source>
        <dbReference type="SAM" id="MobiDB-lite"/>
    </source>
</evidence>
<keyword evidence="6 10" id="KW-1133">Transmembrane helix</keyword>
<evidence type="ECO:0000313" key="12">
    <source>
        <dbReference type="EMBL" id="GAO52232.1"/>
    </source>
</evidence>
<evidence type="ECO:0000256" key="1">
    <source>
        <dbReference type="ARBA" id="ARBA00001946"/>
    </source>
</evidence>
<feature type="transmembrane region" description="Helical" evidence="10">
    <location>
        <begin position="85"/>
        <end position="103"/>
    </location>
</feature>
<keyword evidence="4 10" id="KW-0808">Transferase</keyword>
<dbReference type="GO" id="GO:0006744">
    <property type="term" value="P:ubiquinone biosynthetic process"/>
    <property type="evidence" value="ECO:0007669"/>
    <property type="project" value="UniProtKB-UniRule"/>
</dbReference>
<dbReference type="EC" id="2.5.1.39" evidence="10"/>
<evidence type="ECO:0000313" key="13">
    <source>
        <dbReference type="Proteomes" id="UP000033140"/>
    </source>
</evidence>
<comment type="cofactor">
    <cofactor evidence="1 10">
        <name>Mg(2+)</name>
        <dbReference type="ChEBI" id="CHEBI:18420"/>
    </cofactor>
</comment>